<dbReference type="Proteomes" id="UP000192610">
    <property type="component" value="Unassembled WGS sequence"/>
</dbReference>
<dbReference type="EMBL" id="LVXG01000078">
    <property type="protein sequence ID" value="OQP39920.1"/>
    <property type="molecule type" value="Genomic_DNA"/>
</dbReference>
<dbReference type="OrthoDB" id="978691at2"/>
<protein>
    <recommendedName>
        <fullName evidence="3">ABC transporter ATPase</fullName>
    </recommendedName>
</protein>
<comment type="caution">
    <text evidence="1">The sequence shown here is derived from an EMBL/GenBank/DDBJ whole genome shotgun (WGS) entry which is preliminary data.</text>
</comment>
<keyword evidence="2" id="KW-1185">Reference proteome</keyword>
<proteinExistence type="predicted"/>
<dbReference type="RefSeq" id="WP_081204422.1">
    <property type="nucleotide sequence ID" value="NZ_FOCZ01000003.1"/>
</dbReference>
<sequence>MIDYKELIPADFASDSRVWVYQSSRLFMMSEALHIEDLLNNFTANWNSHGSPVKGYGNLLFGQFIVLMADERATGVSGCSTDSSVRLIKQIEQLFNVNMFDRQMLTFQVKDKVQMLPLNQLQYAIDNNFITPDTLYFNNLVQTKEELVNNWLIPVKDSWLAKRVSLSL</sequence>
<accession>A0A1V9E1D5</accession>
<evidence type="ECO:0000313" key="1">
    <source>
        <dbReference type="EMBL" id="OQP39920.1"/>
    </source>
</evidence>
<organism evidence="1 2">
    <name type="scientific">Niastella yeongjuensis</name>
    <dbReference type="NCBI Taxonomy" id="354355"/>
    <lineage>
        <taxon>Bacteria</taxon>
        <taxon>Pseudomonadati</taxon>
        <taxon>Bacteroidota</taxon>
        <taxon>Chitinophagia</taxon>
        <taxon>Chitinophagales</taxon>
        <taxon>Chitinophagaceae</taxon>
        <taxon>Niastella</taxon>
    </lineage>
</organism>
<gene>
    <name evidence="1" type="ORF">A4H97_17020</name>
</gene>
<dbReference type="STRING" id="354355.SAMN05660816_02149"/>
<dbReference type="AlphaFoldDB" id="A0A1V9E1D5"/>
<name>A0A1V9E1D5_9BACT</name>
<evidence type="ECO:0008006" key="3">
    <source>
        <dbReference type="Google" id="ProtNLM"/>
    </source>
</evidence>
<reference evidence="2" key="1">
    <citation type="submission" date="2016-04" db="EMBL/GenBank/DDBJ databases">
        <authorList>
            <person name="Chen L."/>
            <person name="Zhuang W."/>
            <person name="Wang G."/>
        </authorList>
    </citation>
    <scope>NUCLEOTIDE SEQUENCE [LARGE SCALE GENOMIC DNA]</scope>
    <source>
        <strain evidence="2">17621</strain>
    </source>
</reference>
<evidence type="ECO:0000313" key="2">
    <source>
        <dbReference type="Proteomes" id="UP000192610"/>
    </source>
</evidence>